<dbReference type="AlphaFoldDB" id="A0A942Z6N5"/>
<accession>A0A942Z6N5</accession>
<dbReference type="RefSeq" id="WP_213099266.1">
    <property type="nucleotide sequence ID" value="NZ_JAGYPN010000003.1"/>
</dbReference>
<dbReference type="Gene3D" id="3.40.190.10">
    <property type="entry name" value="Periplasmic binding protein-like II"/>
    <property type="match status" value="2"/>
</dbReference>
<dbReference type="SUPFAM" id="SSF53850">
    <property type="entry name" value="Periplasmic binding protein-like II"/>
    <property type="match status" value="1"/>
</dbReference>
<protein>
    <submittedName>
        <fullName evidence="2">Extracellular solute-binding protein</fullName>
    </submittedName>
</protein>
<keyword evidence="1" id="KW-0732">Signal</keyword>
<dbReference type="InterPro" id="IPR050490">
    <property type="entry name" value="Bact_solute-bd_prot1"/>
</dbReference>
<dbReference type="Proteomes" id="UP000676456">
    <property type="component" value="Unassembled WGS sequence"/>
</dbReference>
<reference evidence="2 3" key="1">
    <citation type="submission" date="2021-05" db="EMBL/GenBank/DDBJ databases">
        <title>Novel Bacillus species.</title>
        <authorList>
            <person name="Liu G."/>
        </authorList>
    </citation>
    <scope>NUCLEOTIDE SEQUENCE [LARGE SCALE GENOMIC DNA]</scope>
    <source>
        <strain evidence="2 3">FJAT-49682</strain>
    </source>
</reference>
<dbReference type="EMBL" id="JAGYPN010000003">
    <property type="protein sequence ID" value="MBS4224236.1"/>
    <property type="molecule type" value="Genomic_DNA"/>
</dbReference>
<comment type="caution">
    <text evidence="2">The sequence shown here is derived from an EMBL/GenBank/DDBJ whole genome shotgun (WGS) entry which is preliminary data.</text>
</comment>
<dbReference type="PANTHER" id="PTHR43649">
    <property type="entry name" value="ARABINOSE-BINDING PROTEIN-RELATED"/>
    <property type="match status" value="1"/>
</dbReference>
<dbReference type="PROSITE" id="PS51257">
    <property type="entry name" value="PROKAR_LIPOPROTEIN"/>
    <property type="match status" value="1"/>
</dbReference>
<feature type="chain" id="PRO_5037783012" evidence="1">
    <location>
        <begin position="27"/>
        <end position="538"/>
    </location>
</feature>
<keyword evidence="3" id="KW-1185">Reference proteome</keyword>
<evidence type="ECO:0000313" key="3">
    <source>
        <dbReference type="Proteomes" id="UP000676456"/>
    </source>
</evidence>
<dbReference type="InterPro" id="IPR006059">
    <property type="entry name" value="SBP"/>
</dbReference>
<evidence type="ECO:0000313" key="2">
    <source>
        <dbReference type="EMBL" id="MBS4224236.1"/>
    </source>
</evidence>
<organism evidence="2 3">
    <name type="scientific">Lederbergia citrea</name>
    <dbReference type="NCBI Taxonomy" id="2833581"/>
    <lineage>
        <taxon>Bacteria</taxon>
        <taxon>Bacillati</taxon>
        <taxon>Bacillota</taxon>
        <taxon>Bacilli</taxon>
        <taxon>Bacillales</taxon>
        <taxon>Bacillaceae</taxon>
        <taxon>Lederbergia</taxon>
    </lineage>
</organism>
<proteinExistence type="predicted"/>
<feature type="signal peptide" evidence="1">
    <location>
        <begin position="1"/>
        <end position="26"/>
    </location>
</feature>
<evidence type="ECO:0000256" key="1">
    <source>
        <dbReference type="SAM" id="SignalP"/>
    </source>
</evidence>
<gene>
    <name evidence="2" type="ORF">KHA91_16065</name>
</gene>
<sequence length="538" mass="60903">MKRAKNLLVIILIAILIAGCTNKKTATSKKSPSDTPQAEKVNGKYDPPIEMTFAVGRVDSDVNFPDGQTTKDNQWTRKVEEELGIKLDVTLAMKSGDEYNQKLNALIVTNDLPDLFTVYGGAINQVDQIVEADIAEDLTEAFDKYASPLVKQLLPDEALEPLKRNGKLYFLPALQDPAEEGFMTWIRSDWMKKLNLPEPKTFQDVIAIAEAFKAMNPDQNYGFEAGTADWNMYSLSGLFSAYHAYPNAWLKDADGNLVNGTIQPEMKDALKSLQDLKKKGLIHQEWTVSDDGERAREDLINGKVGIHFGQWWAPEWPLQLVKDSDPDSEWKAYPFMSVDDKPALHLQQTVQVNSFYVLKKGFPHPEAFFDMVNLVAEHYWGETAVADPPASELWKIAPADVQLWGKNIVFQESIEDAFKSEDTSKLRPTELQLYERIEDYQDGNNDNWGVALEYGVDGSLGLYGEFTRNNLWINNEFYGAPTSSMTTKQANLDKLFLETFIDIVNGADINKFDSFVEQWKKQGGDQITKEVNEWYKSK</sequence>
<dbReference type="Pfam" id="PF13416">
    <property type="entry name" value="SBP_bac_8"/>
    <property type="match status" value="1"/>
</dbReference>
<name>A0A942Z6N5_9BACI</name>
<dbReference type="PANTHER" id="PTHR43649:SF12">
    <property type="entry name" value="DIACETYLCHITOBIOSE BINDING PROTEIN DASA"/>
    <property type="match status" value="1"/>
</dbReference>